<dbReference type="PANTHER" id="PTHR31189">
    <property type="entry name" value="OS03G0336100 PROTEIN-RELATED"/>
    <property type="match status" value="1"/>
</dbReference>
<comment type="caution">
    <text evidence="6">The sequence shown here is derived from an EMBL/GenBank/DDBJ whole genome shotgun (WGS) entry which is preliminary data.</text>
</comment>
<evidence type="ECO:0000256" key="1">
    <source>
        <dbReference type="ARBA" id="ARBA00007178"/>
    </source>
</evidence>
<dbReference type="Gene3D" id="2.60.120.10">
    <property type="entry name" value="Jelly Rolls"/>
    <property type="match status" value="1"/>
</dbReference>
<dbReference type="InterPro" id="IPR014710">
    <property type="entry name" value="RmlC-like_jellyroll"/>
</dbReference>
<evidence type="ECO:0000256" key="3">
    <source>
        <dbReference type="ARBA" id="ARBA00023129"/>
    </source>
</evidence>
<feature type="domain" description="Cupin type-1" evidence="5">
    <location>
        <begin position="1"/>
        <end position="99"/>
    </location>
</feature>
<gene>
    <name evidence="6" type="ORF">Syun_030026</name>
</gene>
<sequence length="116" mass="12803">MNTDAYSIIYGIRGNGRVQIVGDSPTPAYDGQLREGEMILVPQGFTSTTLAGKDGFKWVVFKTNSDPTLLFFSGRTSVMRGLSTGVLMNMYRINKDQVEDLKGNWTESGLYPPSRA</sequence>
<dbReference type="GO" id="GO:0045735">
    <property type="term" value="F:nutrient reservoir activity"/>
    <property type="evidence" value="ECO:0007669"/>
    <property type="project" value="UniProtKB-KW"/>
</dbReference>
<evidence type="ECO:0000313" key="6">
    <source>
        <dbReference type="EMBL" id="KAK9087632.1"/>
    </source>
</evidence>
<accession>A0AAP0EB81</accession>
<dbReference type="InterPro" id="IPR006045">
    <property type="entry name" value="Cupin_1"/>
</dbReference>
<dbReference type="Pfam" id="PF00190">
    <property type="entry name" value="Cupin_1"/>
    <property type="match status" value="1"/>
</dbReference>
<name>A0AAP0EB81_9MAGN</name>
<dbReference type="EMBL" id="JBBNAF010000013">
    <property type="protein sequence ID" value="KAK9087632.1"/>
    <property type="molecule type" value="Genomic_DNA"/>
</dbReference>
<keyword evidence="4" id="KW-1015">Disulfide bond</keyword>
<protein>
    <recommendedName>
        <fullName evidence="5">Cupin type-1 domain-containing protein</fullName>
    </recommendedName>
</protein>
<keyword evidence="3" id="KW-0708">Seed storage protein</keyword>
<dbReference type="SUPFAM" id="SSF51182">
    <property type="entry name" value="RmlC-like cupins"/>
    <property type="match status" value="1"/>
</dbReference>
<reference evidence="6 7" key="1">
    <citation type="submission" date="2024-01" db="EMBL/GenBank/DDBJ databases">
        <title>Genome assemblies of Stephania.</title>
        <authorList>
            <person name="Yang L."/>
        </authorList>
    </citation>
    <scope>NUCLEOTIDE SEQUENCE [LARGE SCALE GENOMIC DNA]</scope>
    <source>
        <strain evidence="6">YNDBR</strain>
        <tissue evidence="6">Leaf</tissue>
    </source>
</reference>
<proteinExistence type="inferred from homology"/>
<keyword evidence="7" id="KW-1185">Reference proteome</keyword>
<evidence type="ECO:0000256" key="4">
    <source>
        <dbReference type="ARBA" id="ARBA00023157"/>
    </source>
</evidence>
<keyword evidence="2" id="KW-0758">Storage protein</keyword>
<dbReference type="SMART" id="SM00835">
    <property type="entry name" value="Cupin_1"/>
    <property type="match status" value="1"/>
</dbReference>
<evidence type="ECO:0000313" key="7">
    <source>
        <dbReference type="Proteomes" id="UP001420932"/>
    </source>
</evidence>
<organism evidence="6 7">
    <name type="scientific">Stephania yunnanensis</name>
    <dbReference type="NCBI Taxonomy" id="152371"/>
    <lineage>
        <taxon>Eukaryota</taxon>
        <taxon>Viridiplantae</taxon>
        <taxon>Streptophyta</taxon>
        <taxon>Embryophyta</taxon>
        <taxon>Tracheophyta</taxon>
        <taxon>Spermatophyta</taxon>
        <taxon>Magnoliopsida</taxon>
        <taxon>Ranunculales</taxon>
        <taxon>Menispermaceae</taxon>
        <taxon>Menispermoideae</taxon>
        <taxon>Cissampelideae</taxon>
        <taxon>Stephania</taxon>
    </lineage>
</organism>
<comment type="similarity">
    <text evidence="1">Belongs to the 11S seed storage protein (globulins) family.</text>
</comment>
<evidence type="ECO:0000259" key="5">
    <source>
        <dbReference type="SMART" id="SM00835"/>
    </source>
</evidence>
<dbReference type="AlphaFoldDB" id="A0AAP0EB81"/>
<dbReference type="InterPro" id="IPR011051">
    <property type="entry name" value="RmlC_Cupin_sf"/>
</dbReference>
<dbReference type="PANTHER" id="PTHR31189:SF54">
    <property type="entry name" value="11S GLOBULIN SEED STORAGE PROTEIN 2-LIKE"/>
    <property type="match status" value="1"/>
</dbReference>
<dbReference type="Proteomes" id="UP001420932">
    <property type="component" value="Unassembled WGS sequence"/>
</dbReference>
<dbReference type="InterPro" id="IPR050253">
    <property type="entry name" value="Seed_Storage-Functional"/>
</dbReference>
<dbReference type="PRINTS" id="PR00439">
    <property type="entry name" value="11SGLOBULIN"/>
</dbReference>
<evidence type="ECO:0000256" key="2">
    <source>
        <dbReference type="ARBA" id="ARBA00022761"/>
    </source>
</evidence>
<dbReference type="InterPro" id="IPR006044">
    <property type="entry name" value="11S_seedstore_pln"/>
</dbReference>